<dbReference type="GeneID" id="14913942"/>
<dbReference type="GO" id="GO:0097510">
    <property type="term" value="P:base-excision repair, AP site formation via deaminated base removal"/>
    <property type="evidence" value="ECO:0007669"/>
    <property type="project" value="TreeGrafter"/>
</dbReference>
<dbReference type="PANTHER" id="PTHR11264:SF0">
    <property type="entry name" value="URACIL-DNA GLYCOSYLASE"/>
    <property type="match status" value="1"/>
</dbReference>
<keyword evidence="2" id="KW-0227">DNA damage</keyword>
<evidence type="ECO:0000313" key="6">
    <source>
        <dbReference type="EMBL" id="ELR13310.1"/>
    </source>
</evidence>
<keyword evidence="7" id="KW-1185">Reference proteome</keyword>
<dbReference type="STRING" id="1257118.L8GJQ7"/>
<keyword evidence="3" id="KW-0378">Hydrolase</keyword>
<dbReference type="GO" id="GO:0004844">
    <property type="term" value="F:uracil DNA N-glycosylase activity"/>
    <property type="evidence" value="ECO:0007669"/>
    <property type="project" value="InterPro"/>
</dbReference>
<protein>
    <submittedName>
        <fullName evidence="6">UracilDNA glycosylase</fullName>
    </submittedName>
</protein>
<dbReference type="Pfam" id="PF03167">
    <property type="entry name" value="UDG"/>
    <property type="match status" value="1"/>
</dbReference>
<evidence type="ECO:0000313" key="7">
    <source>
        <dbReference type="Proteomes" id="UP000011083"/>
    </source>
</evidence>
<accession>L8GJQ7</accession>
<evidence type="ECO:0000256" key="3">
    <source>
        <dbReference type="ARBA" id="ARBA00022801"/>
    </source>
</evidence>
<dbReference type="KEGG" id="acan:ACA1_238440"/>
<reference evidence="6 7" key="1">
    <citation type="journal article" date="2013" name="Genome Biol.">
        <title>Genome of Acanthamoeba castellanii highlights extensive lateral gene transfer and early evolution of tyrosine kinase signaling.</title>
        <authorList>
            <person name="Clarke M."/>
            <person name="Lohan A.J."/>
            <person name="Liu B."/>
            <person name="Lagkouvardos I."/>
            <person name="Roy S."/>
            <person name="Zafar N."/>
            <person name="Bertelli C."/>
            <person name="Schilde C."/>
            <person name="Kianianmomeni A."/>
            <person name="Burglin T.R."/>
            <person name="Frech C."/>
            <person name="Turcotte B."/>
            <person name="Kopec K.O."/>
            <person name="Synnott J.M."/>
            <person name="Choo C."/>
            <person name="Paponov I."/>
            <person name="Finkler A."/>
            <person name="Soon Heng Tan C."/>
            <person name="Hutchins A.P."/>
            <person name="Weinmeier T."/>
            <person name="Rattei T."/>
            <person name="Chu J.S."/>
            <person name="Gimenez G."/>
            <person name="Irimia M."/>
            <person name="Rigden D.J."/>
            <person name="Fitzpatrick D.A."/>
            <person name="Lorenzo-Morales J."/>
            <person name="Bateman A."/>
            <person name="Chiu C.H."/>
            <person name="Tang P."/>
            <person name="Hegemann P."/>
            <person name="Fromm H."/>
            <person name="Raoult D."/>
            <person name="Greub G."/>
            <person name="Miranda-Saavedra D."/>
            <person name="Chen N."/>
            <person name="Nash P."/>
            <person name="Ginger M.L."/>
            <person name="Horn M."/>
            <person name="Schaap P."/>
            <person name="Caler L."/>
            <person name="Loftus B."/>
        </authorList>
    </citation>
    <scope>NUCLEOTIDE SEQUENCE [LARGE SCALE GENOMIC DNA]</scope>
    <source>
        <strain evidence="6 7">Neff</strain>
    </source>
</reference>
<dbReference type="CDD" id="cd10027">
    <property type="entry name" value="UDG-F1-like"/>
    <property type="match status" value="1"/>
</dbReference>
<evidence type="ECO:0000256" key="4">
    <source>
        <dbReference type="ARBA" id="ARBA00023204"/>
    </source>
</evidence>
<dbReference type="RefSeq" id="XP_004335323.1">
    <property type="nucleotide sequence ID" value="XM_004335275.1"/>
</dbReference>
<dbReference type="AlphaFoldDB" id="L8GJQ7"/>
<feature type="domain" description="Uracil-DNA glycosylase-like" evidence="5">
    <location>
        <begin position="15"/>
        <end position="94"/>
    </location>
</feature>
<evidence type="ECO:0000256" key="2">
    <source>
        <dbReference type="ARBA" id="ARBA00022763"/>
    </source>
</evidence>
<dbReference type="SUPFAM" id="SSF52141">
    <property type="entry name" value="Uracil-DNA glycosylase-like"/>
    <property type="match status" value="1"/>
</dbReference>
<keyword evidence="4" id="KW-0234">DNA repair</keyword>
<dbReference type="EMBL" id="KB008093">
    <property type="protein sequence ID" value="ELR13310.1"/>
    <property type="molecule type" value="Genomic_DNA"/>
</dbReference>
<organism evidence="6 7">
    <name type="scientific">Acanthamoeba castellanii (strain ATCC 30010 / Neff)</name>
    <dbReference type="NCBI Taxonomy" id="1257118"/>
    <lineage>
        <taxon>Eukaryota</taxon>
        <taxon>Amoebozoa</taxon>
        <taxon>Discosea</taxon>
        <taxon>Longamoebia</taxon>
        <taxon>Centramoebida</taxon>
        <taxon>Acanthamoebidae</taxon>
        <taxon>Acanthamoeba</taxon>
    </lineage>
</organism>
<dbReference type="Gene3D" id="3.40.470.10">
    <property type="entry name" value="Uracil-DNA glycosylase-like domain"/>
    <property type="match status" value="1"/>
</dbReference>
<dbReference type="PANTHER" id="PTHR11264">
    <property type="entry name" value="URACIL-DNA GLYCOSYLASE"/>
    <property type="match status" value="1"/>
</dbReference>
<dbReference type="InterPro" id="IPR002043">
    <property type="entry name" value="UDG_fam1"/>
</dbReference>
<dbReference type="OrthoDB" id="10031947at2759"/>
<dbReference type="InterPro" id="IPR036895">
    <property type="entry name" value="Uracil-DNA_glycosylase-like_sf"/>
</dbReference>
<evidence type="ECO:0000256" key="1">
    <source>
        <dbReference type="ARBA" id="ARBA00008184"/>
    </source>
</evidence>
<sequence>MLVVMLNMTRLTVRAGIANSHAKFGWQTFTDEVIKVLNRECEGVVYLLWGEYAQKKGRLVDESRHRVLRGPHPSPLARGFEGCNHFVQCNELLRQLGKTPIDWSLSP</sequence>
<proteinExistence type="inferred from homology"/>
<gene>
    <name evidence="6" type="ORF">ACA1_238440</name>
</gene>
<dbReference type="InterPro" id="IPR005122">
    <property type="entry name" value="Uracil-DNA_glycosylase-like"/>
</dbReference>
<name>L8GJQ7_ACACF</name>
<comment type="similarity">
    <text evidence="1">Belongs to the uracil-DNA glycosylase (UDG) superfamily. UNG family.</text>
</comment>
<dbReference type="VEuPathDB" id="AmoebaDB:ACA1_238440"/>
<dbReference type="Proteomes" id="UP000011083">
    <property type="component" value="Unassembled WGS sequence"/>
</dbReference>
<evidence type="ECO:0000259" key="5">
    <source>
        <dbReference type="Pfam" id="PF03167"/>
    </source>
</evidence>